<dbReference type="EMBL" id="SACP01000047">
    <property type="protein sequence ID" value="RVU13146.1"/>
    <property type="molecule type" value="Genomic_DNA"/>
</dbReference>
<keyword evidence="2" id="KW-1185">Reference proteome</keyword>
<organism evidence="1 2">
    <name type="scientific">Methylobacterium oryzihabitans</name>
    <dbReference type="NCBI Taxonomy" id="2499852"/>
    <lineage>
        <taxon>Bacteria</taxon>
        <taxon>Pseudomonadati</taxon>
        <taxon>Pseudomonadota</taxon>
        <taxon>Alphaproteobacteria</taxon>
        <taxon>Hyphomicrobiales</taxon>
        <taxon>Methylobacteriaceae</taxon>
        <taxon>Methylobacterium</taxon>
    </lineage>
</organism>
<reference evidence="1 2" key="1">
    <citation type="submission" date="2019-01" db="EMBL/GenBank/DDBJ databases">
        <authorList>
            <person name="Chen W.-M."/>
        </authorList>
    </citation>
    <scope>NUCLEOTIDE SEQUENCE [LARGE SCALE GENOMIC DNA]</scope>
    <source>
        <strain evidence="1 2">TER-1</strain>
    </source>
</reference>
<comment type="caution">
    <text evidence="1">The sequence shown here is derived from an EMBL/GenBank/DDBJ whole genome shotgun (WGS) entry which is preliminary data.</text>
</comment>
<proteinExistence type="predicted"/>
<name>A0A437NSY2_9HYPH</name>
<gene>
    <name evidence="1" type="ORF">EOE48_26930</name>
</gene>
<accession>A0A437NSY2</accession>
<protein>
    <submittedName>
        <fullName evidence="1">Uncharacterized protein</fullName>
    </submittedName>
</protein>
<dbReference type="RefSeq" id="WP_127733966.1">
    <property type="nucleotide sequence ID" value="NZ_SACP01000047.1"/>
</dbReference>
<dbReference type="AlphaFoldDB" id="A0A437NSY2"/>
<dbReference type="Proteomes" id="UP000286997">
    <property type="component" value="Unassembled WGS sequence"/>
</dbReference>
<evidence type="ECO:0000313" key="2">
    <source>
        <dbReference type="Proteomes" id="UP000286997"/>
    </source>
</evidence>
<evidence type="ECO:0000313" key="1">
    <source>
        <dbReference type="EMBL" id="RVU13146.1"/>
    </source>
</evidence>
<dbReference type="OrthoDB" id="9885001at2"/>
<sequence length="192" mass="19843">MPASAPDVLTLAFAAAGARPVVRHLASHVEGPRAPRPAPGFSGLLDRVRPGAGAAEVGRTARLAIDTVRRARAGAEAVLPEAPVPAPVPALPGSVKDALGGYSAAQLYAHAREQLLAIRSTLEYAEDLASGRHLPRPCRATPLVEFETPACIAEFVATTRVRHAQAEAVCRTLALCIGREAVLGAALEGEGT</sequence>